<keyword evidence="1" id="KW-1133">Transmembrane helix</keyword>
<reference evidence="3" key="1">
    <citation type="submission" date="2016-10" db="EMBL/GenBank/DDBJ databases">
        <authorList>
            <person name="Varghese N."/>
            <person name="Submissions S."/>
        </authorList>
    </citation>
    <scope>NUCLEOTIDE SEQUENCE [LARGE SCALE GENOMIC DNA]</scope>
    <source>
        <strain evidence="3">IBRC-M 10403</strain>
    </source>
</reference>
<evidence type="ECO:0008006" key="4">
    <source>
        <dbReference type="Google" id="ProtNLM"/>
    </source>
</evidence>
<sequence length="138" mass="14956">MNPRHKQDELREDIERVRGDLADTVDALVAKTDVKRRVGEKTDEVKANLADKTEEVKATVAEKTDEAKAALAQKTGHVRETLAERAHEARIKADGLAGQASGQASHAVEVARRKPVPVGVAAAVLAALIVLLIRKRTR</sequence>
<dbReference type="OrthoDB" id="3538349at2"/>
<dbReference type="InterPro" id="IPR022062">
    <property type="entry name" value="DUF3618"/>
</dbReference>
<dbReference type="STRING" id="1271860.SAMN05216174_10742"/>
<evidence type="ECO:0000313" key="2">
    <source>
        <dbReference type="EMBL" id="SDD08426.1"/>
    </source>
</evidence>
<evidence type="ECO:0000256" key="1">
    <source>
        <dbReference type="SAM" id="Phobius"/>
    </source>
</evidence>
<dbReference type="SUPFAM" id="SSF58113">
    <property type="entry name" value="Apolipoprotein A-I"/>
    <property type="match status" value="1"/>
</dbReference>
<name>A0A1G6RWW3_9PSEU</name>
<dbReference type="RefSeq" id="WP_091451020.1">
    <property type="nucleotide sequence ID" value="NZ_FMZZ01000007.1"/>
</dbReference>
<feature type="transmembrane region" description="Helical" evidence="1">
    <location>
        <begin position="116"/>
        <end position="133"/>
    </location>
</feature>
<dbReference type="AlphaFoldDB" id="A0A1G6RWW3"/>
<dbReference type="Gene3D" id="1.20.120.20">
    <property type="entry name" value="Apolipoprotein"/>
    <property type="match status" value="1"/>
</dbReference>
<accession>A0A1G6RWW3</accession>
<organism evidence="2 3">
    <name type="scientific">Actinokineospora iranica</name>
    <dbReference type="NCBI Taxonomy" id="1271860"/>
    <lineage>
        <taxon>Bacteria</taxon>
        <taxon>Bacillati</taxon>
        <taxon>Actinomycetota</taxon>
        <taxon>Actinomycetes</taxon>
        <taxon>Pseudonocardiales</taxon>
        <taxon>Pseudonocardiaceae</taxon>
        <taxon>Actinokineospora</taxon>
    </lineage>
</organism>
<keyword evidence="1" id="KW-0472">Membrane</keyword>
<keyword evidence="3" id="KW-1185">Reference proteome</keyword>
<gene>
    <name evidence="2" type="ORF">SAMN05216174_10742</name>
</gene>
<dbReference type="EMBL" id="FMZZ01000007">
    <property type="protein sequence ID" value="SDD08426.1"/>
    <property type="molecule type" value="Genomic_DNA"/>
</dbReference>
<proteinExistence type="predicted"/>
<dbReference type="Pfam" id="PF12277">
    <property type="entry name" value="DUF3618"/>
    <property type="match status" value="1"/>
</dbReference>
<protein>
    <recommendedName>
        <fullName evidence="4">DUF3618 domain-containing protein</fullName>
    </recommendedName>
</protein>
<dbReference type="Proteomes" id="UP000199501">
    <property type="component" value="Unassembled WGS sequence"/>
</dbReference>
<keyword evidence="1" id="KW-0812">Transmembrane</keyword>
<evidence type="ECO:0000313" key="3">
    <source>
        <dbReference type="Proteomes" id="UP000199501"/>
    </source>
</evidence>